<dbReference type="AlphaFoldDB" id="U5D2X3"/>
<organism evidence="1 2">
    <name type="scientific">Amborella trichopoda</name>
    <dbReference type="NCBI Taxonomy" id="13333"/>
    <lineage>
        <taxon>Eukaryota</taxon>
        <taxon>Viridiplantae</taxon>
        <taxon>Streptophyta</taxon>
        <taxon>Embryophyta</taxon>
        <taxon>Tracheophyta</taxon>
        <taxon>Spermatophyta</taxon>
        <taxon>Magnoliopsida</taxon>
        <taxon>Amborellales</taxon>
        <taxon>Amborellaceae</taxon>
        <taxon>Amborella</taxon>
    </lineage>
</organism>
<evidence type="ECO:0000313" key="1">
    <source>
        <dbReference type="EMBL" id="ERN16565.1"/>
    </source>
</evidence>
<dbReference type="HOGENOM" id="CLU_1483944_0_0_1"/>
<dbReference type="Proteomes" id="UP000017836">
    <property type="component" value="Unassembled WGS sequence"/>
</dbReference>
<accession>U5D2X3</accession>
<evidence type="ECO:0000313" key="2">
    <source>
        <dbReference type="Proteomes" id="UP000017836"/>
    </source>
</evidence>
<dbReference type="Gramene" id="ERN16565">
    <property type="protein sequence ID" value="ERN16565"/>
    <property type="gene ID" value="AMTR_s00031p00173540"/>
</dbReference>
<gene>
    <name evidence="1" type="ORF">AMTR_s00031p00173540</name>
</gene>
<sequence length="182" mass="20335">MSCFLERAIRESHERGKRHCQGCLPRLKHIISGHSTHGSTTINTSSEISDQTHFSVEDSGDDFSHLTISDYWWAPSPSGAFCVKKGLQRIVDPYPGKPHDNCGSSKNTQRFVSGHPTPGSVKNYYGDSFYETHFSIEVSANNSNDMTISDYEWASTLNGVPCVKREIQIISDESRSSNCEWA</sequence>
<proteinExistence type="predicted"/>
<protein>
    <submittedName>
        <fullName evidence="1">Uncharacterized protein</fullName>
    </submittedName>
</protein>
<name>U5D2X3_AMBTC</name>
<reference evidence="2" key="1">
    <citation type="journal article" date="2013" name="Science">
        <title>The Amborella genome and the evolution of flowering plants.</title>
        <authorList>
            <consortium name="Amborella Genome Project"/>
        </authorList>
    </citation>
    <scope>NUCLEOTIDE SEQUENCE [LARGE SCALE GENOMIC DNA]</scope>
</reference>
<dbReference type="EMBL" id="KI392442">
    <property type="protein sequence ID" value="ERN16565.1"/>
    <property type="molecule type" value="Genomic_DNA"/>
</dbReference>
<keyword evidence="2" id="KW-1185">Reference proteome</keyword>